<evidence type="ECO:0000256" key="2">
    <source>
        <dbReference type="SAM" id="MobiDB-lite"/>
    </source>
</evidence>
<dbReference type="RefSeq" id="WP_369700254.1">
    <property type="nucleotide sequence ID" value="NZ_QLSX01000006.1"/>
</dbReference>
<reference evidence="3 4" key="1">
    <citation type="submission" date="2018-06" db="EMBL/GenBank/DDBJ databases">
        <title>Comparative analysis of microorganisms from saline springs in Andes Mountain Range, Colombia.</title>
        <authorList>
            <person name="Rubin E."/>
        </authorList>
    </citation>
    <scope>NUCLEOTIDE SEQUENCE [LARGE SCALE GENOMIC DNA]</scope>
    <source>
        <strain evidence="3 4">USBA-857</strain>
    </source>
</reference>
<evidence type="ECO:0000313" key="3">
    <source>
        <dbReference type="EMBL" id="RAR60870.1"/>
    </source>
</evidence>
<name>A0A328XNC9_9GAMM</name>
<accession>A0A328XNC9</accession>
<feature type="compositionally biased region" description="Basic and acidic residues" evidence="2">
    <location>
        <begin position="22"/>
        <end position="56"/>
    </location>
</feature>
<feature type="region of interest" description="Disordered" evidence="2">
    <location>
        <begin position="1"/>
        <end position="65"/>
    </location>
</feature>
<feature type="compositionally biased region" description="Basic and acidic residues" evidence="2">
    <location>
        <begin position="406"/>
        <end position="415"/>
    </location>
</feature>
<dbReference type="PANTHER" id="PTHR38432">
    <property type="entry name" value="TELA-LIKE PROTEIN SAOUHSC_01408"/>
    <property type="match status" value="1"/>
</dbReference>
<comment type="caution">
    <text evidence="3">The sequence shown here is derived from an EMBL/GenBank/DDBJ whole genome shotgun (WGS) entry which is preliminary data.</text>
</comment>
<dbReference type="InterPro" id="IPR008863">
    <property type="entry name" value="Toxic_anion-R_TelA"/>
</dbReference>
<protein>
    <submittedName>
        <fullName evidence="3">Uncharacterized protein YaaN involved in tellurite resistance</fullName>
    </submittedName>
</protein>
<evidence type="ECO:0000313" key="4">
    <source>
        <dbReference type="Proteomes" id="UP000249700"/>
    </source>
</evidence>
<dbReference type="Proteomes" id="UP000249700">
    <property type="component" value="Unassembled WGS sequence"/>
</dbReference>
<dbReference type="Pfam" id="PF05816">
    <property type="entry name" value="TelA"/>
    <property type="match status" value="1"/>
</dbReference>
<comment type="similarity">
    <text evidence="1">Belongs to the TelA family.</text>
</comment>
<dbReference type="PANTHER" id="PTHR38432:SF1">
    <property type="entry name" value="TELA-LIKE PROTEIN SAOUHSC_01408"/>
    <property type="match status" value="1"/>
</dbReference>
<gene>
    <name evidence="3" type="ORF">BCL93_10675</name>
</gene>
<proteinExistence type="inferred from homology"/>
<dbReference type="AlphaFoldDB" id="A0A328XNC9"/>
<dbReference type="EMBL" id="QLSX01000006">
    <property type="protein sequence ID" value="RAR60870.1"/>
    <property type="molecule type" value="Genomic_DNA"/>
</dbReference>
<feature type="region of interest" description="Disordered" evidence="2">
    <location>
        <begin position="406"/>
        <end position="440"/>
    </location>
</feature>
<evidence type="ECO:0000256" key="1">
    <source>
        <dbReference type="ARBA" id="ARBA00005541"/>
    </source>
</evidence>
<organism evidence="3 4">
    <name type="scientific">Onishia taeanensis</name>
    <dbReference type="NCBI Taxonomy" id="284577"/>
    <lineage>
        <taxon>Bacteria</taxon>
        <taxon>Pseudomonadati</taxon>
        <taxon>Pseudomonadota</taxon>
        <taxon>Gammaproteobacteria</taxon>
        <taxon>Oceanospirillales</taxon>
        <taxon>Halomonadaceae</taxon>
        <taxon>Onishia</taxon>
    </lineage>
</organism>
<sequence length="440" mass="48611">MSDENAGGFSRLSLPPVEVIEAELRHPRTGQRHGETDKEAERASERMSVDEFREAAGDEPSDAADADIDSELVSLAADFVEEILADEGAASRQRRAVDEMGLSLQRQAAHYSSMLDAPLRQLAEHGEDGGPVARALTDLRDRMGRLDPHQHRLSPGRFDRLLGALPGVGNRLQRYFHKFETAQQAIDAIIGELEAGRDRLQRDNLTLGDDQASLRQIHHQLARQVTLGRLIDQRLQDALPNASDDQQRRFIEEELLFPLRQRILDLQQQLAVSQQGVLALEVIIRNNRELMRGVDRAINVTVSALSVAATVALALANQRLVLDRIESLNTTTSETIAGTARALRQQGVDVQKRAASATLDMGSLEQAFGDVMAALDDLSRYRQEALPELSAQIERLDGLARDGEAAIERLERGEPDLFAAHSDDDETNDAGSEGEGRKRR</sequence>